<comment type="caution">
    <text evidence="1">The sequence shown here is derived from an EMBL/GenBank/DDBJ whole genome shotgun (WGS) entry which is preliminary data.</text>
</comment>
<keyword evidence="2" id="KW-1185">Reference proteome</keyword>
<organism evidence="1 2">
    <name type="scientific">Prosthecobacter vanneervenii</name>
    <dbReference type="NCBI Taxonomy" id="48466"/>
    <lineage>
        <taxon>Bacteria</taxon>
        <taxon>Pseudomonadati</taxon>
        <taxon>Verrucomicrobiota</taxon>
        <taxon>Verrucomicrobiia</taxon>
        <taxon>Verrucomicrobiales</taxon>
        <taxon>Verrucomicrobiaceae</taxon>
        <taxon>Prosthecobacter</taxon>
    </lineage>
</organism>
<dbReference type="AlphaFoldDB" id="A0A7W7YGA4"/>
<dbReference type="EMBL" id="JACHIG010000022">
    <property type="protein sequence ID" value="MBB5035656.1"/>
    <property type="molecule type" value="Genomic_DNA"/>
</dbReference>
<dbReference type="InterPro" id="IPR011009">
    <property type="entry name" value="Kinase-like_dom_sf"/>
</dbReference>
<dbReference type="Proteomes" id="UP000590740">
    <property type="component" value="Unassembled WGS sequence"/>
</dbReference>
<dbReference type="RefSeq" id="WP_184344671.1">
    <property type="nucleotide sequence ID" value="NZ_JACHIG010000022.1"/>
</dbReference>
<sequence>MEKKAVAYAGSRQAELSDSLGFGVDGSVWLLHSKERIQPWAAKLFRADKAYCRERDCYLRLREQNVENVRGFAVPAYLHHDDAWLVVEMTIVRPPYLLDFAGALLDEPFDFHEETWEAWEMDRMEKFEDRWPEVKKVMIELEYHGIFLSDLHPGNIAFE</sequence>
<name>A0A7W7YGA4_9BACT</name>
<protein>
    <submittedName>
        <fullName evidence="1">Uncharacterized protein</fullName>
    </submittedName>
</protein>
<dbReference type="SUPFAM" id="SSF56112">
    <property type="entry name" value="Protein kinase-like (PK-like)"/>
    <property type="match status" value="1"/>
</dbReference>
<accession>A0A7W7YGA4</accession>
<gene>
    <name evidence="1" type="ORF">HNQ65_005269</name>
</gene>
<evidence type="ECO:0000313" key="2">
    <source>
        <dbReference type="Proteomes" id="UP000590740"/>
    </source>
</evidence>
<reference evidence="1 2" key="1">
    <citation type="submission" date="2020-08" db="EMBL/GenBank/DDBJ databases">
        <title>Genomic Encyclopedia of Type Strains, Phase IV (KMG-IV): sequencing the most valuable type-strain genomes for metagenomic binning, comparative biology and taxonomic classification.</title>
        <authorList>
            <person name="Goeker M."/>
        </authorList>
    </citation>
    <scope>NUCLEOTIDE SEQUENCE [LARGE SCALE GENOMIC DNA]</scope>
    <source>
        <strain evidence="1 2">DSM 12252</strain>
    </source>
</reference>
<evidence type="ECO:0000313" key="1">
    <source>
        <dbReference type="EMBL" id="MBB5035656.1"/>
    </source>
</evidence>
<proteinExistence type="predicted"/>